<evidence type="ECO:0000259" key="8">
    <source>
        <dbReference type="PROSITE" id="PS51324"/>
    </source>
</evidence>
<dbReference type="Pfam" id="PF04777">
    <property type="entry name" value="Evr1_Alr"/>
    <property type="match status" value="1"/>
</dbReference>
<dbReference type="Proteomes" id="UP000695000">
    <property type="component" value="Unplaced"/>
</dbReference>
<evidence type="ECO:0000313" key="10">
    <source>
        <dbReference type="RefSeq" id="XP_017779893.1"/>
    </source>
</evidence>
<keyword evidence="5" id="KW-1015">Disulfide bond</keyword>
<evidence type="ECO:0000256" key="2">
    <source>
        <dbReference type="ARBA" id="ARBA00022630"/>
    </source>
</evidence>
<dbReference type="GeneID" id="108565111"/>
<feature type="domain" description="ERV/ALR sulfhydryl oxidase" evidence="8">
    <location>
        <begin position="53"/>
        <end position="153"/>
    </location>
</feature>
<dbReference type="SUPFAM" id="SSF69000">
    <property type="entry name" value="FAD-dependent thiol oxidase"/>
    <property type="match status" value="1"/>
</dbReference>
<keyword evidence="3 6" id="KW-0274">FAD</keyword>
<dbReference type="PANTHER" id="PTHR12645:SF0">
    <property type="entry name" value="FAD-LINKED SULFHYDRYL OXIDASE ALR"/>
    <property type="match status" value="1"/>
</dbReference>
<comment type="cofactor">
    <cofactor evidence="1 6">
        <name>FAD</name>
        <dbReference type="ChEBI" id="CHEBI:57692"/>
    </cofactor>
</comment>
<evidence type="ECO:0000256" key="5">
    <source>
        <dbReference type="ARBA" id="ARBA00023157"/>
    </source>
</evidence>
<protein>
    <recommendedName>
        <fullName evidence="6">Sulfhydryl oxidase</fullName>
        <ecNumber evidence="6">1.8.3.2</ecNumber>
    </recommendedName>
</protein>
<dbReference type="Gene3D" id="1.20.120.310">
    <property type="entry name" value="ERV/ALR sulfhydryl oxidase domain"/>
    <property type="match status" value="1"/>
</dbReference>
<dbReference type="InterPro" id="IPR039799">
    <property type="entry name" value="ALR/ERV"/>
</dbReference>
<accession>A0ABM1MZ93</accession>
<dbReference type="InterPro" id="IPR036774">
    <property type="entry name" value="ERV/ALR_sulphydryl_oxid_sf"/>
</dbReference>
<dbReference type="PROSITE" id="PS51324">
    <property type="entry name" value="ERV_ALR"/>
    <property type="match status" value="1"/>
</dbReference>
<dbReference type="InterPro" id="IPR017905">
    <property type="entry name" value="ERV/ALR_sulphydryl_oxidase"/>
</dbReference>
<organism evidence="9 10">
    <name type="scientific">Nicrophorus vespilloides</name>
    <name type="common">Boreal carrion beetle</name>
    <dbReference type="NCBI Taxonomy" id="110193"/>
    <lineage>
        <taxon>Eukaryota</taxon>
        <taxon>Metazoa</taxon>
        <taxon>Ecdysozoa</taxon>
        <taxon>Arthropoda</taxon>
        <taxon>Hexapoda</taxon>
        <taxon>Insecta</taxon>
        <taxon>Pterygota</taxon>
        <taxon>Neoptera</taxon>
        <taxon>Endopterygota</taxon>
        <taxon>Coleoptera</taxon>
        <taxon>Polyphaga</taxon>
        <taxon>Staphyliniformia</taxon>
        <taxon>Silphidae</taxon>
        <taxon>Nicrophorinae</taxon>
        <taxon>Nicrophorus</taxon>
    </lineage>
</organism>
<proteinExistence type="predicted"/>
<evidence type="ECO:0000256" key="1">
    <source>
        <dbReference type="ARBA" id="ARBA00001974"/>
    </source>
</evidence>
<sequence>MSPRVSHLDNEQCRQCTSFADYMKQSKKKYQQESNPNEEMCMPEEAPVRRPDCPLDKDELGNKSWGLLHTMAAKFPKTPTCEQKDDMRTFFNIFSKFYPCEHCAADLRKDLSECPPNVENQENLSKWLCELHNKVNVKIGKPKFDCSKVNERWRDGWLDGSCDF</sequence>
<evidence type="ECO:0000256" key="7">
    <source>
        <dbReference type="SAM" id="MobiDB-lite"/>
    </source>
</evidence>
<dbReference type="RefSeq" id="XP_017779893.1">
    <property type="nucleotide sequence ID" value="XM_017924404.1"/>
</dbReference>
<dbReference type="EC" id="1.8.3.2" evidence="6"/>
<evidence type="ECO:0000313" key="9">
    <source>
        <dbReference type="Proteomes" id="UP000695000"/>
    </source>
</evidence>
<feature type="region of interest" description="Disordered" evidence="7">
    <location>
        <begin position="27"/>
        <end position="46"/>
    </location>
</feature>
<keyword evidence="9" id="KW-1185">Reference proteome</keyword>
<name>A0ABM1MZ93_NICVS</name>
<gene>
    <name evidence="10" type="primary">LOC108565111</name>
</gene>
<reference evidence="10" key="1">
    <citation type="submission" date="2025-08" db="UniProtKB">
        <authorList>
            <consortium name="RefSeq"/>
        </authorList>
    </citation>
    <scope>IDENTIFICATION</scope>
    <source>
        <tissue evidence="10">Whole Larva</tissue>
    </source>
</reference>
<evidence type="ECO:0000256" key="3">
    <source>
        <dbReference type="ARBA" id="ARBA00022827"/>
    </source>
</evidence>
<keyword evidence="2 6" id="KW-0285">Flavoprotein</keyword>
<evidence type="ECO:0000256" key="4">
    <source>
        <dbReference type="ARBA" id="ARBA00023002"/>
    </source>
</evidence>
<comment type="catalytic activity">
    <reaction evidence="6">
        <text>2 R'C(R)SH + O2 = R'C(R)S-S(R)CR' + H2O2</text>
        <dbReference type="Rhea" id="RHEA:17357"/>
        <dbReference type="ChEBI" id="CHEBI:15379"/>
        <dbReference type="ChEBI" id="CHEBI:16240"/>
        <dbReference type="ChEBI" id="CHEBI:16520"/>
        <dbReference type="ChEBI" id="CHEBI:17412"/>
        <dbReference type="EC" id="1.8.3.2"/>
    </reaction>
</comment>
<dbReference type="PANTHER" id="PTHR12645">
    <property type="entry name" value="ALR/ERV"/>
    <property type="match status" value="1"/>
</dbReference>
<evidence type="ECO:0000256" key="6">
    <source>
        <dbReference type="RuleBase" id="RU371123"/>
    </source>
</evidence>
<keyword evidence="4 6" id="KW-0560">Oxidoreductase</keyword>